<dbReference type="PROSITE" id="PS50949">
    <property type="entry name" value="HTH_GNTR"/>
    <property type="match status" value="1"/>
</dbReference>
<gene>
    <name evidence="5" type="ORF">FHR33_001397</name>
</gene>
<dbReference type="AlphaFoldDB" id="A0A7W5VD90"/>
<reference evidence="5 6" key="1">
    <citation type="submission" date="2020-08" db="EMBL/GenBank/DDBJ databases">
        <title>Sequencing the genomes of 1000 actinobacteria strains.</title>
        <authorList>
            <person name="Klenk H.-P."/>
        </authorList>
    </citation>
    <scope>NUCLEOTIDE SEQUENCE [LARGE SCALE GENOMIC DNA]</scope>
    <source>
        <strain evidence="5 6">DSM 44320</strain>
    </source>
</reference>
<dbReference type="SMART" id="SM00895">
    <property type="entry name" value="FCD"/>
    <property type="match status" value="1"/>
</dbReference>
<dbReference type="SMART" id="SM00345">
    <property type="entry name" value="HTH_GNTR"/>
    <property type="match status" value="1"/>
</dbReference>
<dbReference type="Pfam" id="PF00392">
    <property type="entry name" value="GntR"/>
    <property type="match status" value="1"/>
</dbReference>
<dbReference type="GO" id="GO:0003700">
    <property type="term" value="F:DNA-binding transcription factor activity"/>
    <property type="evidence" value="ECO:0007669"/>
    <property type="project" value="InterPro"/>
</dbReference>
<dbReference type="InterPro" id="IPR036390">
    <property type="entry name" value="WH_DNA-bd_sf"/>
</dbReference>
<dbReference type="InterPro" id="IPR011711">
    <property type="entry name" value="GntR_C"/>
</dbReference>
<dbReference type="PRINTS" id="PR00035">
    <property type="entry name" value="HTHGNTR"/>
</dbReference>
<evidence type="ECO:0000313" key="5">
    <source>
        <dbReference type="EMBL" id="MBB3725537.1"/>
    </source>
</evidence>
<keyword evidence="3" id="KW-0804">Transcription</keyword>
<dbReference type="InterPro" id="IPR000524">
    <property type="entry name" value="Tscrpt_reg_HTH_GntR"/>
</dbReference>
<dbReference type="GeneID" id="95387960"/>
<organism evidence="5 6">
    <name type="scientific">Nonomuraea dietziae</name>
    <dbReference type="NCBI Taxonomy" id="65515"/>
    <lineage>
        <taxon>Bacteria</taxon>
        <taxon>Bacillati</taxon>
        <taxon>Actinomycetota</taxon>
        <taxon>Actinomycetes</taxon>
        <taxon>Streptosporangiales</taxon>
        <taxon>Streptosporangiaceae</taxon>
        <taxon>Nonomuraea</taxon>
    </lineage>
</organism>
<dbReference type="InterPro" id="IPR008920">
    <property type="entry name" value="TF_FadR/GntR_C"/>
</dbReference>
<keyword evidence="2 5" id="KW-0238">DNA-binding</keyword>
<dbReference type="Proteomes" id="UP000579945">
    <property type="component" value="Unassembled WGS sequence"/>
</dbReference>
<proteinExistence type="predicted"/>
<dbReference type="CDD" id="cd07377">
    <property type="entry name" value="WHTH_GntR"/>
    <property type="match status" value="1"/>
</dbReference>
<name>A0A7W5VD90_9ACTN</name>
<dbReference type="PANTHER" id="PTHR43537:SF49">
    <property type="entry name" value="TRANSCRIPTIONAL REGULATORY PROTEIN"/>
    <property type="match status" value="1"/>
</dbReference>
<protein>
    <submittedName>
        <fullName evidence="5">DNA-binding FadR family transcriptional regulator</fullName>
    </submittedName>
</protein>
<dbReference type="Gene3D" id="1.10.10.10">
    <property type="entry name" value="Winged helix-like DNA-binding domain superfamily/Winged helix DNA-binding domain"/>
    <property type="match status" value="1"/>
</dbReference>
<dbReference type="EMBL" id="JACIBV010000001">
    <property type="protein sequence ID" value="MBB3725537.1"/>
    <property type="molecule type" value="Genomic_DNA"/>
</dbReference>
<evidence type="ECO:0000256" key="3">
    <source>
        <dbReference type="ARBA" id="ARBA00023163"/>
    </source>
</evidence>
<evidence type="ECO:0000256" key="2">
    <source>
        <dbReference type="ARBA" id="ARBA00023125"/>
    </source>
</evidence>
<dbReference type="SUPFAM" id="SSF48008">
    <property type="entry name" value="GntR ligand-binding domain-like"/>
    <property type="match status" value="1"/>
</dbReference>
<dbReference type="InterPro" id="IPR036388">
    <property type="entry name" value="WH-like_DNA-bd_sf"/>
</dbReference>
<dbReference type="GO" id="GO:0003677">
    <property type="term" value="F:DNA binding"/>
    <property type="evidence" value="ECO:0007669"/>
    <property type="project" value="UniProtKB-KW"/>
</dbReference>
<accession>A0A7W5VD90</accession>
<evidence type="ECO:0000259" key="4">
    <source>
        <dbReference type="PROSITE" id="PS50949"/>
    </source>
</evidence>
<dbReference type="PANTHER" id="PTHR43537">
    <property type="entry name" value="TRANSCRIPTIONAL REGULATOR, GNTR FAMILY"/>
    <property type="match status" value="1"/>
</dbReference>
<dbReference type="RefSeq" id="WP_183645004.1">
    <property type="nucleotide sequence ID" value="NZ_BAAAXX010000057.1"/>
</dbReference>
<dbReference type="SUPFAM" id="SSF46785">
    <property type="entry name" value="Winged helix' DNA-binding domain"/>
    <property type="match status" value="1"/>
</dbReference>
<sequence length="251" mass="27489">MHQLPGAAVFAPVDDGSGRVEVVVRRLAEAIALGLVADGDQLPAELELAASLNVSTVTLRAALAALRERGLVETRRGRGGGTFVRGPADPSTARLRTRLRELSTSELREIGDYRAAIAGTAARLAALRASADQVARLHHVVDRLEAAGTVGERRRADGRFHIEVAAAAQSVRLTRAEIDIQSEVGELLWLPYGEAVDPGEVVRSHRQVIEAITARQADRARTLTEEHLDRGTERLMEFHWRLVTQGRREWR</sequence>
<dbReference type="Gene3D" id="1.20.120.530">
    <property type="entry name" value="GntR ligand-binding domain-like"/>
    <property type="match status" value="1"/>
</dbReference>
<comment type="caution">
    <text evidence="5">The sequence shown here is derived from an EMBL/GenBank/DDBJ whole genome shotgun (WGS) entry which is preliminary data.</text>
</comment>
<dbReference type="Pfam" id="PF07729">
    <property type="entry name" value="FCD"/>
    <property type="match status" value="1"/>
</dbReference>
<feature type="domain" description="HTH gntR-type" evidence="4">
    <location>
        <begin position="17"/>
        <end position="87"/>
    </location>
</feature>
<evidence type="ECO:0000313" key="6">
    <source>
        <dbReference type="Proteomes" id="UP000579945"/>
    </source>
</evidence>
<evidence type="ECO:0000256" key="1">
    <source>
        <dbReference type="ARBA" id="ARBA00023015"/>
    </source>
</evidence>
<keyword evidence="6" id="KW-1185">Reference proteome</keyword>
<keyword evidence="1" id="KW-0805">Transcription regulation</keyword>